<dbReference type="KEGG" id="haly:HYG82_19810"/>
<dbReference type="Gene3D" id="3.40.980.10">
    <property type="entry name" value="MoaB/Mog-like domain"/>
    <property type="match status" value="1"/>
</dbReference>
<gene>
    <name evidence="3" type="ORF">HYG82_19810</name>
</gene>
<dbReference type="GeneID" id="56035587"/>
<name>A0A7D5KKY0_9EURY</name>
<proteinExistence type="predicted"/>
<dbReference type="PANTHER" id="PTHR43232:SF2">
    <property type="entry name" value="MOLYBDENUM COFACTOR BIOSYNTHESIS PROTEIN B"/>
    <property type="match status" value="1"/>
</dbReference>
<evidence type="ECO:0000313" key="3">
    <source>
        <dbReference type="EMBL" id="QLG50919.1"/>
    </source>
</evidence>
<dbReference type="SUPFAM" id="SSF53218">
    <property type="entry name" value="Molybdenum cofactor biosynthesis proteins"/>
    <property type="match status" value="1"/>
</dbReference>
<evidence type="ECO:0000256" key="1">
    <source>
        <dbReference type="SAM" id="MobiDB-lite"/>
    </source>
</evidence>
<organism evidence="3 4">
    <name type="scientific">Natrinema halophilum</name>
    <dbReference type="NCBI Taxonomy" id="1699371"/>
    <lineage>
        <taxon>Archaea</taxon>
        <taxon>Methanobacteriati</taxon>
        <taxon>Methanobacteriota</taxon>
        <taxon>Stenosarchaea group</taxon>
        <taxon>Halobacteria</taxon>
        <taxon>Halobacteriales</taxon>
        <taxon>Natrialbaceae</taxon>
        <taxon>Natrinema</taxon>
    </lineage>
</organism>
<dbReference type="PANTHER" id="PTHR43232">
    <property type="entry name" value="MOLYBDENUM COFACTOR BIOSYNTHESIS PROTEIN B"/>
    <property type="match status" value="1"/>
</dbReference>
<evidence type="ECO:0000259" key="2">
    <source>
        <dbReference type="SMART" id="SM00852"/>
    </source>
</evidence>
<accession>A0A7D5KKY0</accession>
<feature type="region of interest" description="Disordered" evidence="1">
    <location>
        <begin position="170"/>
        <end position="193"/>
    </location>
</feature>
<dbReference type="PIRSF" id="PIRSF006443">
    <property type="entry name" value="MoaB"/>
    <property type="match status" value="1"/>
</dbReference>
<dbReference type="RefSeq" id="WP_179263919.1">
    <property type="nucleotide sequence ID" value="NZ_CP058601.1"/>
</dbReference>
<evidence type="ECO:0000313" key="4">
    <source>
        <dbReference type="Proteomes" id="UP000509241"/>
    </source>
</evidence>
<dbReference type="GO" id="GO:0006777">
    <property type="term" value="P:Mo-molybdopterin cofactor biosynthetic process"/>
    <property type="evidence" value="ECO:0007669"/>
    <property type="project" value="InterPro"/>
</dbReference>
<dbReference type="AlphaFoldDB" id="A0A7D5KKY0"/>
<dbReference type="InterPro" id="IPR012245">
    <property type="entry name" value="MoaB"/>
</dbReference>
<dbReference type="OrthoDB" id="205337at2157"/>
<dbReference type="GO" id="GO:0005829">
    <property type="term" value="C:cytosol"/>
    <property type="evidence" value="ECO:0007669"/>
    <property type="project" value="TreeGrafter"/>
</dbReference>
<dbReference type="Proteomes" id="UP000509241">
    <property type="component" value="Chromosome"/>
</dbReference>
<dbReference type="Pfam" id="PF00994">
    <property type="entry name" value="MoCF_biosynth"/>
    <property type="match status" value="1"/>
</dbReference>
<feature type="domain" description="MoaB/Mog" evidence="2">
    <location>
        <begin position="20"/>
        <end position="163"/>
    </location>
</feature>
<dbReference type="InterPro" id="IPR036425">
    <property type="entry name" value="MoaB/Mog-like_dom_sf"/>
</dbReference>
<reference evidence="3 4" key="1">
    <citation type="submission" date="2020-07" db="EMBL/GenBank/DDBJ databases">
        <authorList>
            <person name="Cui H."/>
        </authorList>
    </citation>
    <scope>NUCLEOTIDE SEQUENCE [LARGE SCALE GENOMIC DNA]</scope>
    <source>
        <strain evidence="3 4">YPL8</strain>
    </source>
</reference>
<keyword evidence="4" id="KW-1185">Reference proteome</keyword>
<sequence>MAESDANESDDPSEGTLCTGVVTISSDRGLEDDPAGSAIADALETAGSEITVREHVNSDYDQIQSIVSRLIDRDDVDVVITAGGTGVEPTDDTIEAVEPLLEKELTAFGDLITTLSYEQIGTRVVTVRTLSGVAEGTAIFCLPGIVETVELALNEIILVEGTTIVERLRGDGPNAAADPDAEPNDVDAADRDP</sequence>
<dbReference type="EMBL" id="CP058601">
    <property type="protein sequence ID" value="QLG50919.1"/>
    <property type="molecule type" value="Genomic_DNA"/>
</dbReference>
<protein>
    <submittedName>
        <fullName evidence="3">Molybdenum cofactor biosynthesis protein</fullName>
    </submittedName>
</protein>
<dbReference type="SMART" id="SM00852">
    <property type="entry name" value="MoCF_biosynth"/>
    <property type="match status" value="1"/>
</dbReference>
<dbReference type="InterPro" id="IPR001453">
    <property type="entry name" value="MoaB/Mog_dom"/>
</dbReference>